<dbReference type="AlphaFoldDB" id="A0A9D4UYD3"/>
<dbReference type="InterPro" id="IPR050791">
    <property type="entry name" value="Aldo-Keto_reductase"/>
</dbReference>
<keyword evidence="4" id="KW-1185">Reference proteome</keyword>
<dbReference type="Proteomes" id="UP000886520">
    <property type="component" value="Chromosome 8"/>
</dbReference>
<evidence type="ECO:0000256" key="1">
    <source>
        <dbReference type="ARBA" id="ARBA00023002"/>
    </source>
</evidence>
<dbReference type="SUPFAM" id="SSF51430">
    <property type="entry name" value="NAD(P)-linked oxidoreductase"/>
    <property type="match status" value="1"/>
</dbReference>
<comment type="caution">
    <text evidence="3">The sequence shown here is derived from an EMBL/GenBank/DDBJ whole genome shotgun (WGS) entry which is preliminary data.</text>
</comment>
<dbReference type="InterPro" id="IPR023210">
    <property type="entry name" value="NADP_OxRdtase_dom"/>
</dbReference>
<name>A0A9D4UYD3_ADICA</name>
<evidence type="ECO:0000313" key="3">
    <source>
        <dbReference type="EMBL" id="KAI5076146.1"/>
    </source>
</evidence>
<accession>A0A9D4UYD3</accession>
<gene>
    <name evidence="3" type="ORF">GOP47_0008211</name>
</gene>
<dbReference type="Pfam" id="PF00248">
    <property type="entry name" value="Aldo_ket_red"/>
    <property type="match status" value="1"/>
</dbReference>
<keyword evidence="1" id="KW-0560">Oxidoreductase</keyword>
<dbReference type="GO" id="GO:0005737">
    <property type="term" value="C:cytoplasm"/>
    <property type="evidence" value="ECO:0007669"/>
    <property type="project" value="TreeGrafter"/>
</dbReference>
<dbReference type="CDD" id="cd19145">
    <property type="entry name" value="AKR_AKR13D1"/>
    <property type="match status" value="1"/>
</dbReference>
<proteinExistence type="predicted"/>
<sequence>MAPSKSLGSQGLEVSAQGLGCMGMSFAFGPPKPELDMINLLHFAVNELGLTFLDTADAYGPFLNERLLGKALKGVIREKVQIATKFGIHVENGRRSYRGNPEYVRACCEASLRRLDIDCIDLYYVHRVDARVPIEITMRELKQLVQEGKIKYVGLSEASPSTIRRAHAVHPISAVQLEWSLWSRNAEKEVIPTCRELGIGIVPFSPLGRGFFSKGEKILEGLLETDMRKKEQPRFASENLKHNVELYMKLNELASRKRCRPGQLALAWLYHQGDDVVPIPGTTRLENLKENVGALDVKLSKRELKELEAVFHENCAAGTRYGDMSSSTIDTETLPVSEWQGSTA</sequence>
<feature type="domain" description="NADP-dependent oxidoreductase" evidence="2">
    <location>
        <begin position="31"/>
        <end position="310"/>
    </location>
</feature>
<dbReference type="GO" id="GO:0016491">
    <property type="term" value="F:oxidoreductase activity"/>
    <property type="evidence" value="ECO:0007669"/>
    <property type="project" value="UniProtKB-KW"/>
</dbReference>
<protein>
    <recommendedName>
        <fullName evidence="2">NADP-dependent oxidoreductase domain-containing protein</fullName>
    </recommendedName>
</protein>
<dbReference type="InterPro" id="IPR036812">
    <property type="entry name" value="NAD(P)_OxRdtase_dom_sf"/>
</dbReference>
<reference evidence="3" key="1">
    <citation type="submission" date="2021-01" db="EMBL/GenBank/DDBJ databases">
        <title>Adiantum capillus-veneris genome.</title>
        <authorList>
            <person name="Fang Y."/>
            <person name="Liao Q."/>
        </authorList>
    </citation>
    <scope>NUCLEOTIDE SEQUENCE</scope>
    <source>
        <strain evidence="3">H3</strain>
        <tissue evidence="3">Leaf</tissue>
    </source>
</reference>
<organism evidence="3 4">
    <name type="scientific">Adiantum capillus-veneris</name>
    <name type="common">Maidenhair fern</name>
    <dbReference type="NCBI Taxonomy" id="13818"/>
    <lineage>
        <taxon>Eukaryota</taxon>
        <taxon>Viridiplantae</taxon>
        <taxon>Streptophyta</taxon>
        <taxon>Embryophyta</taxon>
        <taxon>Tracheophyta</taxon>
        <taxon>Polypodiopsida</taxon>
        <taxon>Polypodiidae</taxon>
        <taxon>Polypodiales</taxon>
        <taxon>Pteridineae</taxon>
        <taxon>Pteridaceae</taxon>
        <taxon>Vittarioideae</taxon>
        <taxon>Adiantum</taxon>
    </lineage>
</organism>
<dbReference type="Gene3D" id="3.20.20.100">
    <property type="entry name" value="NADP-dependent oxidoreductase domain"/>
    <property type="match status" value="1"/>
</dbReference>
<dbReference type="PANTHER" id="PTHR43625:SF55">
    <property type="entry name" value="PERAKINE REDUCTASE"/>
    <property type="match status" value="1"/>
</dbReference>
<dbReference type="OrthoDB" id="37537at2759"/>
<dbReference type="EMBL" id="JABFUD020000008">
    <property type="protein sequence ID" value="KAI5076146.1"/>
    <property type="molecule type" value="Genomic_DNA"/>
</dbReference>
<evidence type="ECO:0000313" key="4">
    <source>
        <dbReference type="Proteomes" id="UP000886520"/>
    </source>
</evidence>
<evidence type="ECO:0000259" key="2">
    <source>
        <dbReference type="Pfam" id="PF00248"/>
    </source>
</evidence>
<dbReference type="PANTHER" id="PTHR43625">
    <property type="entry name" value="AFLATOXIN B1 ALDEHYDE REDUCTASE"/>
    <property type="match status" value="1"/>
</dbReference>